<comment type="caution">
    <text evidence="1">The sequence shown here is derived from an EMBL/GenBank/DDBJ whole genome shotgun (WGS) entry which is preliminary data.</text>
</comment>
<proteinExistence type="predicted"/>
<reference evidence="1 2" key="1">
    <citation type="submission" date="2018-04" db="EMBL/GenBank/DDBJ databases">
        <title>Genomic Encyclopedia of Type Strains, Phase IV (KMG-IV): sequencing the most valuable type-strain genomes for metagenomic binning, comparative biology and taxonomic classification.</title>
        <authorList>
            <person name="Goeker M."/>
        </authorList>
    </citation>
    <scope>NUCLEOTIDE SEQUENCE [LARGE SCALE GENOMIC DNA]</scope>
    <source>
        <strain evidence="1 2">DSM 104150</strain>
    </source>
</reference>
<dbReference type="RefSeq" id="WP_110266093.1">
    <property type="nucleotide sequence ID" value="NZ_CAWNXA010000009.1"/>
</dbReference>
<sequence length="201" mass="21382">MEVKLEKVFPVAAPSKAAWHVLSDIRAVAGCMPGADITEEVGPNQYKGTVKVKMGPASAAFEGQIDVLGLDPDKMEMRLLGKGQDNKGTSGASMELDSRIVAIDAGHCELRGASTVAVTGKFANFGGRMMEQVSEQILKQFAENFANRAIAAQAELGEPIADHKAVAEASAKVALQPKELSAFALMFAVIRNWFARLFGST</sequence>
<evidence type="ECO:0008006" key="3">
    <source>
        <dbReference type="Google" id="ProtNLM"/>
    </source>
</evidence>
<accession>A0A318E8Z0</accession>
<gene>
    <name evidence="1" type="ORF">C8D93_10985</name>
</gene>
<dbReference type="EMBL" id="QICN01000009">
    <property type="protein sequence ID" value="PXV65706.1"/>
    <property type="molecule type" value="Genomic_DNA"/>
</dbReference>
<dbReference type="PANTHER" id="PTHR38588">
    <property type="entry name" value="BLL0334 PROTEIN"/>
    <property type="match status" value="1"/>
</dbReference>
<dbReference type="SUPFAM" id="SSF55961">
    <property type="entry name" value="Bet v1-like"/>
    <property type="match status" value="1"/>
</dbReference>
<keyword evidence="2" id="KW-1185">Reference proteome</keyword>
<dbReference type="Proteomes" id="UP000248330">
    <property type="component" value="Unassembled WGS sequence"/>
</dbReference>
<dbReference type="Pfam" id="PF06240">
    <property type="entry name" value="COXG"/>
    <property type="match status" value="1"/>
</dbReference>
<name>A0A318E8Z0_9GAMM</name>
<dbReference type="AlphaFoldDB" id="A0A318E8Z0"/>
<dbReference type="InterPro" id="IPR010419">
    <property type="entry name" value="CO_DH_gsu"/>
</dbReference>
<dbReference type="Gene3D" id="3.30.530.20">
    <property type="match status" value="1"/>
</dbReference>
<dbReference type="InterPro" id="IPR023393">
    <property type="entry name" value="START-like_dom_sf"/>
</dbReference>
<dbReference type="CDD" id="cd07823">
    <property type="entry name" value="SRPBCC_5"/>
    <property type="match status" value="1"/>
</dbReference>
<organism evidence="1 2">
    <name type="scientific">Sinimarinibacterium flocculans</name>
    <dbReference type="NCBI Taxonomy" id="985250"/>
    <lineage>
        <taxon>Bacteria</taxon>
        <taxon>Pseudomonadati</taxon>
        <taxon>Pseudomonadota</taxon>
        <taxon>Gammaproteobacteria</taxon>
        <taxon>Nevskiales</taxon>
        <taxon>Nevskiaceae</taxon>
        <taxon>Sinimarinibacterium</taxon>
    </lineage>
</organism>
<dbReference type="PANTHER" id="PTHR38588:SF1">
    <property type="entry name" value="BLL0334 PROTEIN"/>
    <property type="match status" value="1"/>
</dbReference>
<protein>
    <recommendedName>
        <fullName evidence="3">Carbon monoxide dehydrogenase subunit G</fullName>
    </recommendedName>
</protein>
<evidence type="ECO:0000313" key="1">
    <source>
        <dbReference type="EMBL" id="PXV65706.1"/>
    </source>
</evidence>
<dbReference type="OrthoDB" id="9808623at2"/>
<evidence type="ECO:0000313" key="2">
    <source>
        <dbReference type="Proteomes" id="UP000248330"/>
    </source>
</evidence>